<evidence type="ECO:0000256" key="1">
    <source>
        <dbReference type="SAM" id="Coils"/>
    </source>
</evidence>
<sequence>MTSNNSKSVNSIAIKAEIKRHESLQSTINRLSKQFERVADQQLRSGLKVYLHSIQGKLIFLWVLCDSVFLFVEFRERDDKLPLPVSVGVTSSSKSTLVFILISPPRGAEPPTAAAVAFYLSVGSLDNGATNGNIAQQPSPWQQDETCCAAYFLSANLQLPSKPLPFRQTGAFTCEVDQFYIISSQRCFPPFLMNVCWSADVGVVRMKEKRILCGGLDLEILGAIAIQNVPKEEEEEEEEGHGGDDCATGARKIVTP</sequence>
<dbReference type="EMBL" id="BRZM01000009">
    <property type="protein sequence ID" value="GLD50535.1"/>
    <property type="molecule type" value="Genomic_DNA"/>
</dbReference>
<keyword evidence="1" id="KW-0175">Coiled coil</keyword>
<keyword evidence="4" id="KW-1185">Reference proteome</keyword>
<accession>A0AAD3R0M8</accession>
<dbReference type="AlphaFoldDB" id="A0AAD3R0M8"/>
<evidence type="ECO:0000313" key="3">
    <source>
        <dbReference type="EMBL" id="GLD50535.1"/>
    </source>
</evidence>
<feature type="region of interest" description="Disordered" evidence="2">
    <location>
        <begin position="230"/>
        <end position="256"/>
    </location>
</feature>
<feature type="coiled-coil region" evidence="1">
    <location>
        <begin position="14"/>
        <end position="41"/>
    </location>
</feature>
<comment type="caution">
    <text evidence="3">The sequence shown here is derived from an EMBL/GenBank/DDBJ whole genome shotgun (WGS) entry which is preliminary data.</text>
</comment>
<dbReference type="Proteomes" id="UP001279410">
    <property type="component" value="Unassembled WGS sequence"/>
</dbReference>
<reference evidence="3" key="1">
    <citation type="submission" date="2022-08" db="EMBL/GenBank/DDBJ databases">
        <title>Genome sequencing of akame (Lates japonicus).</title>
        <authorList>
            <person name="Hashiguchi Y."/>
            <person name="Takahashi H."/>
        </authorList>
    </citation>
    <scope>NUCLEOTIDE SEQUENCE</scope>
    <source>
        <strain evidence="3">Kochi</strain>
    </source>
</reference>
<evidence type="ECO:0000313" key="4">
    <source>
        <dbReference type="Proteomes" id="UP001279410"/>
    </source>
</evidence>
<proteinExistence type="predicted"/>
<protein>
    <submittedName>
        <fullName evidence="3">Arf-GAP with GTPase, ANK repeat and PH domain-containing protein 2-like isoform X5</fullName>
    </submittedName>
</protein>
<gene>
    <name evidence="3" type="ORF">AKAME5_000372700</name>
</gene>
<evidence type="ECO:0000256" key="2">
    <source>
        <dbReference type="SAM" id="MobiDB-lite"/>
    </source>
</evidence>
<organism evidence="3 4">
    <name type="scientific">Lates japonicus</name>
    <name type="common">Japanese lates</name>
    <dbReference type="NCBI Taxonomy" id="270547"/>
    <lineage>
        <taxon>Eukaryota</taxon>
        <taxon>Metazoa</taxon>
        <taxon>Chordata</taxon>
        <taxon>Craniata</taxon>
        <taxon>Vertebrata</taxon>
        <taxon>Euteleostomi</taxon>
        <taxon>Actinopterygii</taxon>
        <taxon>Neopterygii</taxon>
        <taxon>Teleostei</taxon>
        <taxon>Neoteleostei</taxon>
        <taxon>Acanthomorphata</taxon>
        <taxon>Carangaria</taxon>
        <taxon>Carangaria incertae sedis</taxon>
        <taxon>Centropomidae</taxon>
        <taxon>Lates</taxon>
    </lineage>
</organism>
<name>A0AAD3R0M8_LATJO</name>